<feature type="domain" description="NADP-dependent oxidoreductase" evidence="4">
    <location>
        <begin position="24"/>
        <end position="273"/>
    </location>
</feature>
<dbReference type="PRINTS" id="PR00069">
    <property type="entry name" value="ALDKETRDTASE"/>
</dbReference>
<comment type="similarity">
    <text evidence="1">Belongs to the aldo/keto reductase family.</text>
</comment>
<reference evidence="5 6" key="1">
    <citation type="submission" date="2024-01" db="EMBL/GenBank/DDBJ databases">
        <title>Complete genome of Cladobotryum mycophilum ATHUM6906.</title>
        <authorList>
            <person name="Christinaki A.C."/>
            <person name="Myridakis A.I."/>
            <person name="Kouvelis V.N."/>
        </authorList>
    </citation>
    <scope>NUCLEOTIDE SEQUENCE [LARGE SCALE GENOMIC DNA]</scope>
    <source>
        <strain evidence="5 6">ATHUM6906</strain>
    </source>
</reference>
<dbReference type="InterPro" id="IPR020471">
    <property type="entry name" value="AKR"/>
</dbReference>
<evidence type="ECO:0000313" key="5">
    <source>
        <dbReference type="EMBL" id="KAK5997117.1"/>
    </source>
</evidence>
<evidence type="ECO:0000256" key="1">
    <source>
        <dbReference type="ARBA" id="ARBA00007905"/>
    </source>
</evidence>
<dbReference type="PROSITE" id="PS00062">
    <property type="entry name" value="ALDOKETO_REDUCTASE_2"/>
    <property type="match status" value="1"/>
</dbReference>
<proteinExistence type="inferred from homology"/>
<dbReference type="Pfam" id="PF00248">
    <property type="entry name" value="Aldo_ket_red"/>
    <property type="match status" value="1"/>
</dbReference>
<evidence type="ECO:0000256" key="2">
    <source>
        <dbReference type="ARBA" id="ARBA00022857"/>
    </source>
</evidence>
<accession>A0ABR0SYC4</accession>
<dbReference type="PIRSF" id="PIRSF000097">
    <property type="entry name" value="AKR"/>
    <property type="match status" value="1"/>
</dbReference>
<evidence type="ECO:0000313" key="6">
    <source>
        <dbReference type="Proteomes" id="UP001338125"/>
    </source>
</evidence>
<dbReference type="InterPro" id="IPR036812">
    <property type="entry name" value="NAD(P)_OxRdtase_dom_sf"/>
</dbReference>
<keyword evidence="6" id="KW-1185">Reference proteome</keyword>
<comment type="caution">
    <text evidence="5">The sequence shown here is derived from an EMBL/GenBank/DDBJ whole genome shotgun (WGS) entry which is preliminary data.</text>
</comment>
<dbReference type="Proteomes" id="UP001338125">
    <property type="component" value="Unassembled WGS sequence"/>
</dbReference>
<name>A0ABR0SYC4_9HYPO</name>
<dbReference type="PROSITE" id="PS00798">
    <property type="entry name" value="ALDOKETO_REDUCTASE_1"/>
    <property type="match status" value="1"/>
</dbReference>
<dbReference type="InterPro" id="IPR018170">
    <property type="entry name" value="Aldo/ket_reductase_CS"/>
</dbReference>
<dbReference type="InterPro" id="IPR044494">
    <property type="entry name" value="AKR3C2/3"/>
</dbReference>
<sequence length="296" mass="33000">MSAKSSLPTLKLNDGHEIPVLAYGLGTANFKGRQGELDRGIVDITKKAIEVGYRHLDGAEVYGNEEELGLAIKESGIPREEFFVTTKISATEKKPAKEAFDLSLKKLGLDYVDLYLLHGPWFADTEAELQHRWAEVEELKASGRVKSIGVSNFLQVHLETLLKTAKVPPSINQIEYNPYLQHGGLLEFQKKNNIAVSVYYGLAPITSAKGGPVDAIWKQLAEKYKVSESEVGLRYVIDQGLVAITTSSKQERLQKYLDLLPTFNLTSDEIKEISVAGNQKHHRGFWLDKFGPDDRS</sequence>
<dbReference type="EMBL" id="JAVFKD010000002">
    <property type="protein sequence ID" value="KAK5997117.1"/>
    <property type="molecule type" value="Genomic_DNA"/>
</dbReference>
<gene>
    <name evidence="5" type="ORF">PT974_02469</name>
</gene>
<dbReference type="PANTHER" id="PTHR43827:SF3">
    <property type="entry name" value="NADP-DEPENDENT OXIDOREDUCTASE DOMAIN-CONTAINING PROTEIN"/>
    <property type="match status" value="1"/>
</dbReference>
<keyword evidence="2" id="KW-0521">NADP</keyword>
<dbReference type="CDD" id="cd19120">
    <property type="entry name" value="AKR_AKR3C2-3"/>
    <property type="match status" value="1"/>
</dbReference>
<protein>
    <submittedName>
        <fullName evidence="5">NAD/NADP-dependent indole-3-acetaldehyde reductase</fullName>
    </submittedName>
</protein>
<organism evidence="5 6">
    <name type="scientific">Cladobotryum mycophilum</name>
    <dbReference type="NCBI Taxonomy" id="491253"/>
    <lineage>
        <taxon>Eukaryota</taxon>
        <taxon>Fungi</taxon>
        <taxon>Dikarya</taxon>
        <taxon>Ascomycota</taxon>
        <taxon>Pezizomycotina</taxon>
        <taxon>Sordariomycetes</taxon>
        <taxon>Hypocreomycetidae</taxon>
        <taxon>Hypocreales</taxon>
        <taxon>Hypocreaceae</taxon>
        <taxon>Cladobotryum</taxon>
    </lineage>
</organism>
<evidence type="ECO:0000256" key="3">
    <source>
        <dbReference type="ARBA" id="ARBA00023002"/>
    </source>
</evidence>
<dbReference type="SUPFAM" id="SSF51430">
    <property type="entry name" value="NAD(P)-linked oxidoreductase"/>
    <property type="match status" value="1"/>
</dbReference>
<keyword evidence="3" id="KW-0560">Oxidoreductase</keyword>
<dbReference type="PANTHER" id="PTHR43827">
    <property type="entry name" value="2,5-DIKETO-D-GLUCONIC ACID REDUCTASE"/>
    <property type="match status" value="1"/>
</dbReference>
<evidence type="ECO:0000259" key="4">
    <source>
        <dbReference type="Pfam" id="PF00248"/>
    </source>
</evidence>
<dbReference type="InterPro" id="IPR023210">
    <property type="entry name" value="NADP_OxRdtase_dom"/>
</dbReference>
<dbReference type="Gene3D" id="3.20.20.100">
    <property type="entry name" value="NADP-dependent oxidoreductase domain"/>
    <property type="match status" value="1"/>
</dbReference>